<proteinExistence type="predicted"/>
<keyword evidence="2" id="KW-1185">Reference proteome</keyword>
<reference evidence="2" key="1">
    <citation type="journal article" date="2024" name="Proc. Natl. Acad. Sci. U.S.A.">
        <title>Extraordinary preservation of gene collinearity over three hundred million years revealed in homosporous lycophytes.</title>
        <authorList>
            <person name="Li C."/>
            <person name="Wickell D."/>
            <person name="Kuo L.Y."/>
            <person name="Chen X."/>
            <person name="Nie B."/>
            <person name="Liao X."/>
            <person name="Peng D."/>
            <person name="Ji J."/>
            <person name="Jenkins J."/>
            <person name="Williams M."/>
            <person name="Shu S."/>
            <person name="Plott C."/>
            <person name="Barry K."/>
            <person name="Rajasekar S."/>
            <person name="Grimwood J."/>
            <person name="Han X."/>
            <person name="Sun S."/>
            <person name="Hou Z."/>
            <person name="He W."/>
            <person name="Dai G."/>
            <person name="Sun C."/>
            <person name="Schmutz J."/>
            <person name="Leebens-Mack J.H."/>
            <person name="Li F.W."/>
            <person name="Wang L."/>
        </authorList>
    </citation>
    <scope>NUCLEOTIDE SEQUENCE [LARGE SCALE GENOMIC DNA]</scope>
    <source>
        <strain evidence="2">cv. PW_Plant_1</strain>
    </source>
</reference>
<comment type="caution">
    <text evidence="1">The sequence shown here is derived from an EMBL/GenBank/DDBJ whole genome shotgun (WGS) entry which is preliminary data.</text>
</comment>
<dbReference type="Proteomes" id="UP001162992">
    <property type="component" value="Chromosome 7"/>
</dbReference>
<dbReference type="EMBL" id="CM055098">
    <property type="protein sequence ID" value="KAJ7550111.1"/>
    <property type="molecule type" value="Genomic_DNA"/>
</dbReference>
<sequence length="143" mass="16752">MSQKQRVLGPKVYDPHLAKKILAFEPEHVDQEKKTDEDTSDILQDNVILENNATNEESAGEDIEGSQIFNYTQEIMIQLEHERRRRDICLSKLQELETGLQHFSEKFQENLQHLREDNLQNLPLPKREAAHRLAPVDNEFESF</sequence>
<name>A0ACC2D743_DIPCM</name>
<accession>A0ACC2D743</accession>
<evidence type="ECO:0000313" key="2">
    <source>
        <dbReference type="Proteomes" id="UP001162992"/>
    </source>
</evidence>
<organism evidence="1 2">
    <name type="scientific">Diphasiastrum complanatum</name>
    <name type="common">Issler's clubmoss</name>
    <name type="synonym">Lycopodium complanatum</name>
    <dbReference type="NCBI Taxonomy" id="34168"/>
    <lineage>
        <taxon>Eukaryota</taxon>
        <taxon>Viridiplantae</taxon>
        <taxon>Streptophyta</taxon>
        <taxon>Embryophyta</taxon>
        <taxon>Tracheophyta</taxon>
        <taxon>Lycopodiopsida</taxon>
        <taxon>Lycopodiales</taxon>
        <taxon>Lycopodiaceae</taxon>
        <taxon>Lycopodioideae</taxon>
        <taxon>Diphasiastrum</taxon>
    </lineage>
</organism>
<evidence type="ECO:0000313" key="1">
    <source>
        <dbReference type="EMBL" id="KAJ7550111.1"/>
    </source>
</evidence>
<gene>
    <name evidence="1" type="ORF">O6H91_07G083700</name>
</gene>
<protein>
    <submittedName>
        <fullName evidence="1">Uncharacterized protein</fullName>
    </submittedName>
</protein>